<dbReference type="OrthoDB" id="160405at2759"/>
<evidence type="ECO:0000256" key="4">
    <source>
        <dbReference type="ARBA" id="ARBA00023136"/>
    </source>
</evidence>
<dbReference type="InterPro" id="IPR019013">
    <property type="entry name" value="Vma21"/>
</dbReference>
<dbReference type="Pfam" id="PF09446">
    <property type="entry name" value="VMA21"/>
    <property type="match status" value="1"/>
</dbReference>
<feature type="transmembrane region" description="Helical" evidence="6">
    <location>
        <begin position="77"/>
        <end position="95"/>
    </location>
</feature>
<dbReference type="GO" id="GO:0012507">
    <property type="term" value="C:ER to Golgi transport vesicle membrane"/>
    <property type="evidence" value="ECO:0007669"/>
    <property type="project" value="UniProtKB-SubCell"/>
</dbReference>
<evidence type="ECO:0000256" key="7">
    <source>
        <dbReference type="SAM" id="MobiDB-lite"/>
    </source>
</evidence>
<evidence type="ECO:0000256" key="5">
    <source>
        <dbReference type="ARBA" id="ARBA00023329"/>
    </source>
</evidence>
<evidence type="ECO:0000313" key="8">
    <source>
        <dbReference type="EMBL" id="RPB19856.1"/>
    </source>
</evidence>
<comment type="function">
    <text evidence="6">Required for the assembly of the V0 complex of the vacuolar ATPase (V-ATPase) in the endoplasmic reticulum.</text>
</comment>
<keyword evidence="9" id="KW-1185">Reference proteome</keyword>
<protein>
    <submittedName>
        <fullName evidence="8">Uncharacterized protein</fullName>
    </submittedName>
</protein>
<evidence type="ECO:0000256" key="6">
    <source>
        <dbReference type="HAMAP-Rule" id="MF_03058"/>
    </source>
</evidence>
<reference evidence="8 9" key="1">
    <citation type="journal article" date="2018" name="Nat. Ecol. Evol.">
        <title>Pezizomycetes genomes reveal the molecular basis of ectomycorrhizal truffle lifestyle.</title>
        <authorList>
            <person name="Murat C."/>
            <person name="Payen T."/>
            <person name="Noel B."/>
            <person name="Kuo A."/>
            <person name="Morin E."/>
            <person name="Chen J."/>
            <person name="Kohler A."/>
            <person name="Krizsan K."/>
            <person name="Balestrini R."/>
            <person name="Da Silva C."/>
            <person name="Montanini B."/>
            <person name="Hainaut M."/>
            <person name="Levati E."/>
            <person name="Barry K.W."/>
            <person name="Belfiori B."/>
            <person name="Cichocki N."/>
            <person name="Clum A."/>
            <person name="Dockter R.B."/>
            <person name="Fauchery L."/>
            <person name="Guy J."/>
            <person name="Iotti M."/>
            <person name="Le Tacon F."/>
            <person name="Lindquist E.A."/>
            <person name="Lipzen A."/>
            <person name="Malagnac F."/>
            <person name="Mello A."/>
            <person name="Molinier V."/>
            <person name="Miyauchi S."/>
            <person name="Poulain J."/>
            <person name="Riccioni C."/>
            <person name="Rubini A."/>
            <person name="Sitrit Y."/>
            <person name="Splivallo R."/>
            <person name="Traeger S."/>
            <person name="Wang M."/>
            <person name="Zifcakova L."/>
            <person name="Wipf D."/>
            <person name="Zambonelli A."/>
            <person name="Paolocci F."/>
            <person name="Nowrousian M."/>
            <person name="Ottonello S."/>
            <person name="Baldrian P."/>
            <person name="Spatafora J.W."/>
            <person name="Henrissat B."/>
            <person name="Nagy L.G."/>
            <person name="Aury J.M."/>
            <person name="Wincker P."/>
            <person name="Grigoriev I.V."/>
            <person name="Bonfante P."/>
            <person name="Martin F.M."/>
        </authorList>
    </citation>
    <scope>NUCLEOTIDE SEQUENCE [LARGE SCALE GENOMIC DNA]</scope>
    <source>
        <strain evidence="8 9">ATCC MYA-4762</strain>
    </source>
</reference>
<dbReference type="GO" id="GO:0033116">
    <property type="term" value="C:endoplasmic reticulum-Golgi intermediate compartment membrane"/>
    <property type="evidence" value="ECO:0007669"/>
    <property type="project" value="UniProtKB-SubCell"/>
</dbReference>
<dbReference type="FunCoup" id="A0A3N4LB18">
    <property type="interactions" value="50"/>
</dbReference>
<dbReference type="PANTHER" id="PTHR31792:SF3">
    <property type="entry name" value="VACUOLAR ATPASE ASSEMBLY INTEGRAL MEMBRANE PROTEIN VMA21"/>
    <property type="match status" value="1"/>
</dbReference>
<evidence type="ECO:0000256" key="3">
    <source>
        <dbReference type="ARBA" id="ARBA00022989"/>
    </source>
</evidence>
<keyword evidence="1 6" id="KW-0812">Transmembrane</keyword>
<name>A0A3N4LB18_9PEZI</name>
<dbReference type="STRING" id="1051890.A0A3N4LB18"/>
<comment type="subcellular location">
    <subcellularLocation>
        <location evidence="6">Endoplasmic reticulum membrane</location>
        <topology evidence="6">Multi-pass membrane protein</topology>
    </subcellularLocation>
    <subcellularLocation>
        <location evidence="6">Endoplasmic reticulum-Golgi intermediate compartment membrane</location>
        <topology evidence="6">Multi-pass membrane protein</topology>
    </subcellularLocation>
    <subcellularLocation>
        <location evidence="6">Cytoplasmic vesicle</location>
        <location evidence="6">COPII-coated vesicle membrane</location>
        <topology evidence="6">Multi-pass membrane protein</topology>
    </subcellularLocation>
</comment>
<comment type="caution">
    <text evidence="6">Lacks conserved residue(s) required for the propagation of feature annotation.</text>
</comment>
<keyword evidence="4 6" id="KW-0472">Membrane</keyword>
<keyword evidence="5 6" id="KW-0968">Cytoplasmic vesicle</keyword>
<keyword evidence="2 6" id="KW-0256">Endoplasmic reticulum</keyword>
<gene>
    <name evidence="8" type="ORF">L211DRAFT_842269</name>
</gene>
<evidence type="ECO:0000313" key="9">
    <source>
        <dbReference type="Proteomes" id="UP000267821"/>
    </source>
</evidence>
<dbReference type="GO" id="GO:0005789">
    <property type="term" value="C:endoplasmic reticulum membrane"/>
    <property type="evidence" value="ECO:0007669"/>
    <property type="project" value="UniProtKB-SubCell"/>
</dbReference>
<sequence length="112" mass="12030">MTSRRIVSTEKTVLDKDDMSSRGPPGPAPPDILPGSIPQISKSVISKLLAYTIAMIVAPLSAYYLTLNHIYNGNNTFAGATAAVVANIVLIAYVIEALREDDADNKEGKKNR</sequence>
<feature type="compositionally biased region" description="Polar residues" evidence="7">
    <location>
        <begin position="1"/>
        <end position="11"/>
    </location>
</feature>
<dbReference type="AlphaFoldDB" id="A0A3N4LB18"/>
<dbReference type="HAMAP" id="MF_03058">
    <property type="entry name" value="VMA21"/>
    <property type="match status" value="1"/>
</dbReference>
<dbReference type="Proteomes" id="UP000267821">
    <property type="component" value="Unassembled WGS sequence"/>
</dbReference>
<proteinExistence type="inferred from homology"/>
<feature type="transmembrane region" description="Helical" evidence="6">
    <location>
        <begin position="48"/>
        <end position="65"/>
    </location>
</feature>
<keyword evidence="3 6" id="KW-1133">Transmembrane helix</keyword>
<evidence type="ECO:0000256" key="1">
    <source>
        <dbReference type="ARBA" id="ARBA00022692"/>
    </source>
</evidence>
<comment type="similarity">
    <text evidence="6">Belongs to the VMA21 family.</text>
</comment>
<accession>A0A3N4LB18</accession>
<organism evidence="8 9">
    <name type="scientific">Terfezia boudieri ATCC MYA-4762</name>
    <dbReference type="NCBI Taxonomy" id="1051890"/>
    <lineage>
        <taxon>Eukaryota</taxon>
        <taxon>Fungi</taxon>
        <taxon>Dikarya</taxon>
        <taxon>Ascomycota</taxon>
        <taxon>Pezizomycotina</taxon>
        <taxon>Pezizomycetes</taxon>
        <taxon>Pezizales</taxon>
        <taxon>Pezizaceae</taxon>
        <taxon>Terfezia</taxon>
    </lineage>
</organism>
<dbReference type="PANTHER" id="PTHR31792">
    <property type="entry name" value="VACUOLAR ATPASE ASSEMBLY INTEGRAL MEMBRANE PROTEIN VMA21"/>
    <property type="match status" value="1"/>
</dbReference>
<dbReference type="GO" id="GO:0070072">
    <property type="term" value="P:vacuolar proton-transporting V-type ATPase complex assembly"/>
    <property type="evidence" value="ECO:0007669"/>
    <property type="project" value="UniProtKB-UniRule"/>
</dbReference>
<evidence type="ECO:0000256" key="2">
    <source>
        <dbReference type="ARBA" id="ARBA00022824"/>
    </source>
</evidence>
<feature type="region of interest" description="Disordered" evidence="7">
    <location>
        <begin position="1"/>
        <end position="33"/>
    </location>
</feature>
<dbReference type="EMBL" id="ML121582">
    <property type="protein sequence ID" value="RPB19856.1"/>
    <property type="molecule type" value="Genomic_DNA"/>
</dbReference>
<dbReference type="InParanoid" id="A0A3N4LB18"/>